<dbReference type="AlphaFoldDB" id="W7XAH6"/>
<dbReference type="EMBL" id="GG662699">
    <property type="protein sequence ID" value="EWS74337.1"/>
    <property type="molecule type" value="Genomic_DNA"/>
</dbReference>
<dbReference type="InParanoid" id="W7XAH6"/>
<organism evidence="1 2">
    <name type="scientific">Tetrahymena thermophila (strain SB210)</name>
    <dbReference type="NCBI Taxonomy" id="312017"/>
    <lineage>
        <taxon>Eukaryota</taxon>
        <taxon>Sar</taxon>
        <taxon>Alveolata</taxon>
        <taxon>Ciliophora</taxon>
        <taxon>Intramacronucleata</taxon>
        <taxon>Oligohymenophorea</taxon>
        <taxon>Hymenostomatida</taxon>
        <taxon>Tetrahymenina</taxon>
        <taxon>Tetrahymenidae</taxon>
        <taxon>Tetrahymena</taxon>
    </lineage>
</organism>
<accession>W7XAH6</accession>
<reference evidence="2" key="1">
    <citation type="journal article" date="2006" name="PLoS Biol.">
        <title>Macronuclear genome sequence of the ciliate Tetrahymena thermophila, a model eukaryote.</title>
        <authorList>
            <person name="Eisen J.A."/>
            <person name="Coyne R.S."/>
            <person name="Wu M."/>
            <person name="Wu D."/>
            <person name="Thiagarajan M."/>
            <person name="Wortman J.R."/>
            <person name="Badger J.H."/>
            <person name="Ren Q."/>
            <person name="Amedeo P."/>
            <person name="Jones K.M."/>
            <person name="Tallon L.J."/>
            <person name="Delcher A.L."/>
            <person name="Salzberg S.L."/>
            <person name="Silva J.C."/>
            <person name="Haas B.J."/>
            <person name="Majoros W.H."/>
            <person name="Farzad M."/>
            <person name="Carlton J.M."/>
            <person name="Smith R.K. Jr."/>
            <person name="Garg J."/>
            <person name="Pearlman R.E."/>
            <person name="Karrer K.M."/>
            <person name="Sun L."/>
            <person name="Manning G."/>
            <person name="Elde N.C."/>
            <person name="Turkewitz A.P."/>
            <person name="Asai D.J."/>
            <person name="Wilkes D.E."/>
            <person name="Wang Y."/>
            <person name="Cai H."/>
            <person name="Collins K."/>
            <person name="Stewart B.A."/>
            <person name="Lee S.R."/>
            <person name="Wilamowska K."/>
            <person name="Weinberg Z."/>
            <person name="Ruzzo W.L."/>
            <person name="Wloga D."/>
            <person name="Gaertig J."/>
            <person name="Frankel J."/>
            <person name="Tsao C.-C."/>
            <person name="Gorovsky M.A."/>
            <person name="Keeling P.J."/>
            <person name="Waller R.F."/>
            <person name="Patron N.J."/>
            <person name="Cherry J.M."/>
            <person name="Stover N.A."/>
            <person name="Krieger C.J."/>
            <person name="del Toro C."/>
            <person name="Ryder H.F."/>
            <person name="Williamson S.C."/>
            <person name="Barbeau R.A."/>
            <person name="Hamilton E.P."/>
            <person name="Orias E."/>
        </authorList>
    </citation>
    <scope>NUCLEOTIDE SEQUENCE [LARGE SCALE GENOMIC DNA]</scope>
    <source>
        <strain evidence="2">SB210</strain>
    </source>
</reference>
<protein>
    <submittedName>
        <fullName evidence="1">Uncharacterized protein</fullName>
    </submittedName>
</protein>
<proteinExistence type="predicted"/>
<dbReference type="RefSeq" id="XP_012653158.1">
    <property type="nucleotide sequence ID" value="XM_012797704.1"/>
</dbReference>
<evidence type="ECO:0000313" key="2">
    <source>
        <dbReference type="Proteomes" id="UP000009168"/>
    </source>
</evidence>
<dbReference type="KEGG" id="tet:TTHERM_000126879"/>
<dbReference type="GeneID" id="24437391"/>
<sequence>MHSQSKKIENYSFIKKIYFKKNKTNKKNTIKIKSCYCLERRSYLKSVLTKYISTKQGLYFNFLQTSGEHQLKTNSLYEQIVNQVFALTFNYQYVFIYLKHQ</sequence>
<evidence type="ECO:0000313" key="1">
    <source>
        <dbReference type="EMBL" id="EWS74337.1"/>
    </source>
</evidence>
<name>W7XAH6_TETTS</name>
<dbReference type="Proteomes" id="UP000009168">
    <property type="component" value="Unassembled WGS sequence"/>
</dbReference>
<gene>
    <name evidence="1" type="ORF">TTHERM_000126879</name>
</gene>
<keyword evidence="2" id="KW-1185">Reference proteome</keyword>